<dbReference type="AlphaFoldDB" id="A0A9J6GCC1"/>
<evidence type="ECO:0000313" key="2">
    <source>
        <dbReference type="Proteomes" id="UP000821853"/>
    </source>
</evidence>
<comment type="caution">
    <text evidence="1">The sequence shown here is derived from an EMBL/GenBank/DDBJ whole genome shotgun (WGS) entry which is preliminary data.</text>
</comment>
<gene>
    <name evidence="1" type="ORF">HPB48_019941</name>
</gene>
<organism evidence="1 2">
    <name type="scientific">Haemaphysalis longicornis</name>
    <name type="common">Bush tick</name>
    <dbReference type="NCBI Taxonomy" id="44386"/>
    <lineage>
        <taxon>Eukaryota</taxon>
        <taxon>Metazoa</taxon>
        <taxon>Ecdysozoa</taxon>
        <taxon>Arthropoda</taxon>
        <taxon>Chelicerata</taxon>
        <taxon>Arachnida</taxon>
        <taxon>Acari</taxon>
        <taxon>Parasitiformes</taxon>
        <taxon>Ixodida</taxon>
        <taxon>Ixodoidea</taxon>
        <taxon>Ixodidae</taxon>
        <taxon>Haemaphysalinae</taxon>
        <taxon>Haemaphysalis</taxon>
    </lineage>
</organism>
<keyword evidence="2" id="KW-1185">Reference proteome</keyword>
<protein>
    <submittedName>
        <fullName evidence="1">Uncharacterized protein</fullName>
    </submittedName>
</protein>
<dbReference type="OrthoDB" id="6513136at2759"/>
<dbReference type="EMBL" id="JABSTR010000005">
    <property type="protein sequence ID" value="KAH9372012.1"/>
    <property type="molecule type" value="Genomic_DNA"/>
</dbReference>
<sequence>MPHHAVIRKHAVTIKLRILFDASSHTAGQRCLNDVLCKGMKLEVEVVQLLVTFRCHSVVIVADLKKGVPAVADSTRRSRRVEIPLGGTTAYAR</sequence>
<dbReference type="Proteomes" id="UP000821853">
    <property type="component" value="Chromosome 3"/>
</dbReference>
<name>A0A9J6GCC1_HAELO</name>
<accession>A0A9J6GCC1</accession>
<proteinExistence type="predicted"/>
<reference evidence="1 2" key="1">
    <citation type="journal article" date="2020" name="Cell">
        <title>Large-Scale Comparative Analyses of Tick Genomes Elucidate Their Genetic Diversity and Vector Capacities.</title>
        <authorList>
            <consortium name="Tick Genome and Microbiome Consortium (TIGMIC)"/>
            <person name="Jia N."/>
            <person name="Wang J."/>
            <person name="Shi W."/>
            <person name="Du L."/>
            <person name="Sun Y."/>
            <person name="Zhan W."/>
            <person name="Jiang J.F."/>
            <person name="Wang Q."/>
            <person name="Zhang B."/>
            <person name="Ji P."/>
            <person name="Bell-Sakyi L."/>
            <person name="Cui X.M."/>
            <person name="Yuan T.T."/>
            <person name="Jiang B.G."/>
            <person name="Yang W.F."/>
            <person name="Lam T.T."/>
            <person name="Chang Q.C."/>
            <person name="Ding S.J."/>
            <person name="Wang X.J."/>
            <person name="Zhu J.G."/>
            <person name="Ruan X.D."/>
            <person name="Zhao L."/>
            <person name="Wei J.T."/>
            <person name="Ye R.Z."/>
            <person name="Que T.C."/>
            <person name="Du C.H."/>
            <person name="Zhou Y.H."/>
            <person name="Cheng J.X."/>
            <person name="Dai P.F."/>
            <person name="Guo W.B."/>
            <person name="Han X.H."/>
            <person name="Huang E.J."/>
            <person name="Li L.F."/>
            <person name="Wei W."/>
            <person name="Gao Y.C."/>
            <person name="Liu J.Z."/>
            <person name="Shao H.Z."/>
            <person name="Wang X."/>
            <person name="Wang C.C."/>
            <person name="Yang T.C."/>
            <person name="Huo Q.B."/>
            <person name="Li W."/>
            <person name="Chen H.Y."/>
            <person name="Chen S.E."/>
            <person name="Zhou L.G."/>
            <person name="Ni X.B."/>
            <person name="Tian J.H."/>
            <person name="Sheng Y."/>
            <person name="Liu T."/>
            <person name="Pan Y.S."/>
            <person name="Xia L.Y."/>
            <person name="Li J."/>
            <person name="Zhao F."/>
            <person name="Cao W.C."/>
        </authorList>
    </citation>
    <scope>NUCLEOTIDE SEQUENCE [LARGE SCALE GENOMIC DNA]</scope>
    <source>
        <strain evidence="1">HaeL-2018</strain>
    </source>
</reference>
<dbReference type="VEuPathDB" id="VectorBase:HLOH_064407"/>
<evidence type="ECO:0000313" key="1">
    <source>
        <dbReference type="EMBL" id="KAH9372012.1"/>
    </source>
</evidence>
<dbReference type="OMA" id="CHSVVIV"/>